<dbReference type="PROSITE" id="PS51257">
    <property type="entry name" value="PROKAR_LIPOPROTEIN"/>
    <property type="match status" value="1"/>
</dbReference>
<sequence length="203" mass="22375">MRARIESRRKPLWAAAVVLIVFVLAGCAAMAPDKTLKIADRGTDFSGPCAEAFRAGWNEAVTDLERQILADGVVTEQELIASREPLIGCLAAGGVTITFDERGGGETRSDERGVAPETQGKVLEECERELGIYVDFLYWQGKRNPDNLDEFTIVAQCLVDRGIVEPGYSAKDYERDFFYGEFPFSDTDMVAGECLSNPLGMEY</sequence>
<reference evidence="1 2" key="1">
    <citation type="submission" date="2018-10" db="EMBL/GenBank/DDBJ databases">
        <authorList>
            <person name="Li J."/>
        </authorList>
    </citation>
    <scope>NUCLEOTIDE SEQUENCE [LARGE SCALE GENOMIC DNA]</scope>
    <source>
        <strain evidence="1 2">IF 016277</strain>
    </source>
</reference>
<accession>A0A3L7ABE1</accession>
<protein>
    <recommendedName>
        <fullName evidence="3">Lipoprotein</fullName>
    </recommendedName>
</protein>
<evidence type="ECO:0000313" key="1">
    <source>
        <dbReference type="EMBL" id="RLP77315.1"/>
    </source>
</evidence>
<organism evidence="1 2">
    <name type="scientific">Mycetocola tolaasinivorans</name>
    <dbReference type="NCBI Taxonomy" id="76635"/>
    <lineage>
        <taxon>Bacteria</taxon>
        <taxon>Bacillati</taxon>
        <taxon>Actinomycetota</taxon>
        <taxon>Actinomycetes</taxon>
        <taxon>Micrococcales</taxon>
        <taxon>Microbacteriaceae</taxon>
        <taxon>Mycetocola</taxon>
    </lineage>
</organism>
<dbReference type="AlphaFoldDB" id="A0A3L7ABE1"/>
<evidence type="ECO:0008006" key="3">
    <source>
        <dbReference type="Google" id="ProtNLM"/>
    </source>
</evidence>
<gene>
    <name evidence="1" type="ORF">D9V32_02365</name>
</gene>
<dbReference type="Proteomes" id="UP000272503">
    <property type="component" value="Unassembled WGS sequence"/>
</dbReference>
<keyword evidence="2" id="KW-1185">Reference proteome</keyword>
<evidence type="ECO:0000313" key="2">
    <source>
        <dbReference type="Proteomes" id="UP000272503"/>
    </source>
</evidence>
<name>A0A3L7ABE1_9MICO</name>
<proteinExistence type="predicted"/>
<comment type="caution">
    <text evidence="1">The sequence shown here is derived from an EMBL/GenBank/DDBJ whole genome shotgun (WGS) entry which is preliminary data.</text>
</comment>
<dbReference type="OrthoDB" id="3230981at2"/>
<dbReference type="EMBL" id="RCUX01000002">
    <property type="protein sequence ID" value="RLP77315.1"/>
    <property type="molecule type" value="Genomic_DNA"/>
</dbReference>
<dbReference type="RefSeq" id="WP_121647299.1">
    <property type="nucleotide sequence ID" value="NZ_RCUX01000002.1"/>
</dbReference>